<dbReference type="InterPro" id="IPR018483">
    <property type="entry name" value="Carb_kinase_FGGY_CS"/>
</dbReference>
<protein>
    <submittedName>
        <fullName evidence="7">FGGY-family carbohydrate kinase</fullName>
    </submittedName>
</protein>
<dbReference type="InterPro" id="IPR043129">
    <property type="entry name" value="ATPase_NBD"/>
</dbReference>
<evidence type="ECO:0000259" key="6">
    <source>
        <dbReference type="Pfam" id="PF02782"/>
    </source>
</evidence>
<evidence type="ECO:0000313" key="8">
    <source>
        <dbReference type="Proteomes" id="UP001596186"/>
    </source>
</evidence>
<proteinExistence type="inferred from homology"/>
<name>A0ABW1UY00_9LACO</name>
<evidence type="ECO:0000256" key="4">
    <source>
        <dbReference type="RuleBase" id="RU003733"/>
    </source>
</evidence>
<comment type="caution">
    <text evidence="7">The sequence shown here is derived from an EMBL/GenBank/DDBJ whole genome shotgun (WGS) entry which is preliminary data.</text>
</comment>
<dbReference type="SUPFAM" id="SSF53067">
    <property type="entry name" value="Actin-like ATPase domain"/>
    <property type="match status" value="2"/>
</dbReference>
<dbReference type="Proteomes" id="UP001596186">
    <property type="component" value="Unassembled WGS sequence"/>
</dbReference>
<dbReference type="RefSeq" id="WP_125593621.1">
    <property type="nucleotide sequence ID" value="NZ_JBHSSN010000013.1"/>
</dbReference>
<evidence type="ECO:0000313" key="7">
    <source>
        <dbReference type="EMBL" id="MFC6323229.1"/>
    </source>
</evidence>
<dbReference type="InterPro" id="IPR050406">
    <property type="entry name" value="FGGY_Carb_Kinase"/>
</dbReference>
<dbReference type="InterPro" id="IPR018485">
    <property type="entry name" value="FGGY_C"/>
</dbReference>
<dbReference type="Pfam" id="PF00370">
    <property type="entry name" value="FGGY_N"/>
    <property type="match status" value="1"/>
</dbReference>
<dbReference type="Pfam" id="PF02782">
    <property type="entry name" value="FGGY_C"/>
    <property type="match status" value="1"/>
</dbReference>
<dbReference type="InterPro" id="IPR000577">
    <property type="entry name" value="Carb_kinase_FGGY"/>
</dbReference>
<dbReference type="EMBL" id="JBHSSN010000013">
    <property type="protein sequence ID" value="MFC6323229.1"/>
    <property type="molecule type" value="Genomic_DNA"/>
</dbReference>
<evidence type="ECO:0000256" key="2">
    <source>
        <dbReference type="ARBA" id="ARBA00022679"/>
    </source>
</evidence>
<gene>
    <name evidence="7" type="ORF">ACFP1F_05725</name>
</gene>
<evidence type="ECO:0000259" key="5">
    <source>
        <dbReference type="Pfam" id="PF00370"/>
    </source>
</evidence>
<dbReference type="PANTHER" id="PTHR43095">
    <property type="entry name" value="SUGAR KINASE"/>
    <property type="match status" value="1"/>
</dbReference>
<dbReference type="CDD" id="cd07808">
    <property type="entry name" value="ASKHA_NBD_FGGY_EcXK-like"/>
    <property type="match status" value="1"/>
</dbReference>
<reference evidence="8" key="1">
    <citation type="journal article" date="2019" name="Int. J. Syst. Evol. Microbiol.">
        <title>The Global Catalogue of Microorganisms (GCM) 10K type strain sequencing project: providing services to taxonomists for standard genome sequencing and annotation.</title>
        <authorList>
            <consortium name="The Broad Institute Genomics Platform"/>
            <consortium name="The Broad Institute Genome Sequencing Center for Infectious Disease"/>
            <person name="Wu L."/>
            <person name="Ma J."/>
        </authorList>
    </citation>
    <scope>NUCLEOTIDE SEQUENCE [LARGE SCALE GENOMIC DNA]</scope>
    <source>
        <strain evidence="8">CCM 8895</strain>
    </source>
</reference>
<dbReference type="InterPro" id="IPR018484">
    <property type="entry name" value="FGGY_N"/>
</dbReference>
<keyword evidence="8" id="KW-1185">Reference proteome</keyword>
<comment type="similarity">
    <text evidence="1 4">Belongs to the FGGY kinase family.</text>
</comment>
<sequence>MADKLLLGIDVGTSSCKVTIFNLKGEVVAQESSDHKTYYPHDGWVEQDPMEWWDGICRSIKKIKSNGNINFNDIAGIGLDGQSWSAIPIDKNGNVLDRTPIWMDTRASKICDDLVQQIGKKEIFDISGNDLHPTYSLPKILWLKENKSDIFNKTVKFLQSNSFIGYKLTGVMSQDPSQAYGLYFYNMRTGKYDLDLLKKFKLSIDLFPEIMNCDQVIGVINSESSEETGLPIGIPVVAGGLDAACGALGAGVISSGQTQEQGGQSGGMSLCLNEDEYKSDPRLILSRHVIPNKLLLQGGTVGGAGVARWLLKNFCKEEQLESEKNDSNPFHEMDITAVKTKPGADGLIFLPYMSGERSPIWNAKAKGIYYGLDFSKTRGHLIRASYEGVAYSLEHNLKIAEESSANIQELYAMGGAANSVFWTQIKADVTGKRILVPSSDTATTLGAAILAGIAIGAYSSYEDAINKTVEIKKIYEPNPDNKATYKKGFEKYLQIYDNLKILMK</sequence>
<dbReference type="PIRSF" id="PIRSF000538">
    <property type="entry name" value="GlpK"/>
    <property type="match status" value="1"/>
</dbReference>
<dbReference type="PROSITE" id="PS00445">
    <property type="entry name" value="FGGY_KINASES_2"/>
    <property type="match status" value="1"/>
</dbReference>
<dbReference type="GO" id="GO:0016301">
    <property type="term" value="F:kinase activity"/>
    <property type="evidence" value="ECO:0007669"/>
    <property type="project" value="UniProtKB-KW"/>
</dbReference>
<evidence type="ECO:0000256" key="1">
    <source>
        <dbReference type="ARBA" id="ARBA00009156"/>
    </source>
</evidence>
<keyword evidence="3 4" id="KW-0418">Kinase</keyword>
<organism evidence="7 8">
    <name type="scientific">Companilactobacillus baiquanensis</name>
    <dbReference type="NCBI Taxonomy" id="2486005"/>
    <lineage>
        <taxon>Bacteria</taxon>
        <taxon>Bacillati</taxon>
        <taxon>Bacillota</taxon>
        <taxon>Bacilli</taxon>
        <taxon>Lactobacillales</taxon>
        <taxon>Lactobacillaceae</taxon>
        <taxon>Companilactobacillus</taxon>
    </lineage>
</organism>
<dbReference type="Gene3D" id="3.30.420.40">
    <property type="match status" value="2"/>
</dbReference>
<dbReference type="PANTHER" id="PTHR43095:SF5">
    <property type="entry name" value="XYLULOSE KINASE"/>
    <property type="match status" value="1"/>
</dbReference>
<feature type="domain" description="Carbohydrate kinase FGGY N-terminal" evidence="5">
    <location>
        <begin position="6"/>
        <end position="249"/>
    </location>
</feature>
<evidence type="ECO:0000256" key="3">
    <source>
        <dbReference type="ARBA" id="ARBA00022777"/>
    </source>
</evidence>
<feature type="domain" description="Carbohydrate kinase FGGY C-terminal" evidence="6">
    <location>
        <begin position="291"/>
        <end position="454"/>
    </location>
</feature>
<accession>A0ABW1UY00</accession>
<keyword evidence="2 4" id="KW-0808">Transferase</keyword>